<dbReference type="OrthoDB" id="9803803at2"/>
<dbReference type="InterPro" id="IPR003694">
    <property type="entry name" value="NAD_synthase"/>
</dbReference>
<dbReference type="GO" id="GO:0003952">
    <property type="term" value="F:NAD+ synthase (glutamine-hydrolyzing) activity"/>
    <property type="evidence" value="ECO:0007669"/>
    <property type="project" value="InterPro"/>
</dbReference>
<organism evidence="3 4">
    <name type="scientific">Pseudoxanthomonas taiwanensis</name>
    <dbReference type="NCBI Taxonomy" id="176598"/>
    <lineage>
        <taxon>Bacteria</taxon>
        <taxon>Pseudomonadati</taxon>
        <taxon>Pseudomonadota</taxon>
        <taxon>Gammaproteobacteria</taxon>
        <taxon>Lysobacterales</taxon>
        <taxon>Lysobacteraceae</taxon>
        <taxon>Pseudoxanthomonas</taxon>
    </lineage>
</organism>
<dbReference type="EMBL" id="PDWK01000018">
    <property type="protein sequence ID" value="KAF1689614.1"/>
    <property type="molecule type" value="Genomic_DNA"/>
</dbReference>
<protein>
    <recommendedName>
        <fullName evidence="2">CN hydrolase domain-containing protein</fullName>
    </recommendedName>
</protein>
<name>A0A921TEE7_9GAMM</name>
<dbReference type="PANTHER" id="PTHR23090">
    <property type="entry name" value="NH 3 /GLUTAMINE-DEPENDENT NAD + SYNTHETASE"/>
    <property type="match status" value="1"/>
</dbReference>
<dbReference type="SUPFAM" id="SSF56317">
    <property type="entry name" value="Carbon-nitrogen hydrolase"/>
    <property type="match status" value="1"/>
</dbReference>
<dbReference type="Pfam" id="PF00795">
    <property type="entry name" value="CN_hydrolase"/>
    <property type="match status" value="1"/>
</dbReference>
<dbReference type="PANTHER" id="PTHR23090:SF9">
    <property type="entry name" value="GLUTAMINE-DEPENDENT NAD(+) SYNTHETASE"/>
    <property type="match status" value="1"/>
</dbReference>
<keyword evidence="4" id="KW-1185">Reference proteome</keyword>
<evidence type="ECO:0000313" key="4">
    <source>
        <dbReference type="Proteomes" id="UP000717981"/>
    </source>
</evidence>
<gene>
    <name evidence="3" type="ORF">CR938_05335</name>
</gene>
<comment type="caution">
    <text evidence="3">The sequence shown here is derived from an EMBL/GenBank/DDBJ whole genome shotgun (WGS) entry which is preliminary data.</text>
</comment>
<dbReference type="AlphaFoldDB" id="A0A921TEE7"/>
<dbReference type="GO" id="GO:0005737">
    <property type="term" value="C:cytoplasm"/>
    <property type="evidence" value="ECO:0007669"/>
    <property type="project" value="InterPro"/>
</dbReference>
<accession>A0A921TEE7</accession>
<dbReference type="Gene3D" id="3.60.110.10">
    <property type="entry name" value="Carbon-nitrogen hydrolase"/>
    <property type="match status" value="1"/>
</dbReference>
<proteinExistence type="predicted"/>
<dbReference type="InterPro" id="IPR036526">
    <property type="entry name" value="C-N_Hydrolase_sf"/>
</dbReference>
<evidence type="ECO:0000256" key="1">
    <source>
        <dbReference type="ARBA" id="ARBA00022598"/>
    </source>
</evidence>
<dbReference type="InterPro" id="IPR003010">
    <property type="entry name" value="C-N_Hydrolase"/>
</dbReference>
<keyword evidence="1" id="KW-0436">Ligase</keyword>
<dbReference type="PROSITE" id="PS50263">
    <property type="entry name" value="CN_HYDROLASE"/>
    <property type="match status" value="1"/>
</dbReference>
<dbReference type="Proteomes" id="UP000717981">
    <property type="component" value="Unassembled WGS sequence"/>
</dbReference>
<reference evidence="3" key="1">
    <citation type="submission" date="2017-10" db="EMBL/GenBank/DDBJ databases">
        <title>Whole genome sequencing of members of genus Pseudoxanthomonas.</title>
        <authorList>
            <person name="Kumar S."/>
            <person name="Bansal K."/>
            <person name="Kaur A."/>
            <person name="Patil P."/>
            <person name="Sharma S."/>
            <person name="Patil P.B."/>
        </authorList>
    </citation>
    <scope>NUCLEOTIDE SEQUENCE</scope>
    <source>
        <strain evidence="3">DSM 22914</strain>
    </source>
</reference>
<sequence>MRIALAQYDFPVGDITGNVRRIQTLIEQARDAHGADLIVFPELCVSGYSPEDLLFRPQFLAECDTAVRAIAHSTQGIVAVVGWPEAAGSVVYNAGA</sequence>
<evidence type="ECO:0000259" key="2">
    <source>
        <dbReference type="PROSITE" id="PS50263"/>
    </source>
</evidence>
<feature type="domain" description="CN hydrolase" evidence="2">
    <location>
        <begin position="1"/>
        <end position="96"/>
    </location>
</feature>
<dbReference type="GO" id="GO:0009435">
    <property type="term" value="P:NAD+ biosynthetic process"/>
    <property type="evidence" value="ECO:0007669"/>
    <property type="project" value="InterPro"/>
</dbReference>
<dbReference type="GO" id="GO:0004359">
    <property type="term" value="F:glutaminase activity"/>
    <property type="evidence" value="ECO:0007669"/>
    <property type="project" value="InterPro"/>
</dbReference>
<evidence type="ECO:0000313" key="3">
    <source>
        <dbReference type="EMBL" id="KAF1689614.1"/>
    </source>
</evidence>